<keyword evidence="4" id="KW-0472">Membrane</keyword>
<keyword evidence="2" id="KW-0812">Transmembrane</keyword>
<dbReference type="GO" id="GO:0016020">
    <property type="term" value="C:membrane"/>
    <property type="evidence" value="ECO:0007669"/>
    <property type="project" value="UniProtKB-SubCell"/>
</dbReference>
<name>A0A917BXN6_9PROT</name>
<dbReference type="InterPro" id="IPR029095">
    <property type="entry name" value="NarX-like_N"/>
</dbReference>
<keyword evidence="7" id="KW-1185">Reference proteome</keyword>
<proteinExistence type="predicted"/>
<dbReference type="EMBL" id="BMHV01000009">
    <property type="protein sequence ID" value="GGF62530.1"/>
    <property type="molecule type" value="Genomic_DNA"/>
</dbReference>
<feature type="domain" description="NarX-like N-terminal" evidence="5">
    <location>
        <begin position="31"/>
        <end position="108"/>
    </location>
</feature>
<reference evidence="6" key="1">
    <citation type="journal article" date="2014" name="Int. J. Syst. Evol. Microbiol.">
        <title>Complete genome sequence of Corynebacterium casei LMG S-19264T (=DSM 44701T), isolated from a smear-ripened cheese.</title>
        <authorList>
            <consortium name="US DOE Joint Genome Institute (JGI-PGF)"/>
            <person name="Walter F."/>
            <person name="Albersmeier A."/>
            <person name="Kalinowski J."/>
            <person name="Ruckert C."/>
        </authorList>
    </citation>
    <scope>NUCLEOTIDE SEQUENCE</scope>
    <source>
        <strain evidence="6">CGMCC 1.15254</strain>
    </source>
</reference>
<evidence type="ECO:0000256" key="2">
    <source>
        <dbReference type="ARBA" id="ARBA00022692"/>
    </source>
</evidence>
<evidence type="ECO:0000259" key="5">
    <source>
        <dbReference type="Pfam" id="PF13675"/>
    </source>
</evidence>
<feature type="domain" description="NarX-like N-terminal" evidence="5">
    <location>
        <begin position="162"/>
        <end position="255"/>
    </location>
</feature>
<evidence type="ECO:0000256" key="3">
    <source>
        <dbReference type="ARBA" id="ARBA00022989"/>
    </source>
</evidence>
<organism evidence="6 7">
    <name type="scientific">Terasakiella brassicae</name>
    <dbReference type="NCBI Taxonomy" id="1634917"/>
    <lineage>
        <taxon>Bacteria</taxon>
        <taxon>Pseudomonadati</taxon>
        <taxon>Pseudomonadota</taxon>
        <taxon>Alphaproteobacteria</taxon>
        <taxon>Rhodospirillales</taxon>
        <taxon>Terasakiellaceae</taxon>
        <taxon>Terasakiella</taxon>
    </lineage>
</organism>
<dbReference type="Proteomes" id="UP000632498">
    <property type="component" value="Unassembled WGS sequence"/>
</dbReference>
<keyword evidence="3" id="KW-1133">Transmembrane helix</keyword>
<accession>A0A917BXN6</accession>
<evidence type="ECO:0000313" key="7">
    <source>
        <dbReference type="Proteomes" id="UP000632498"/>
    </source>
</evidence>
<dbReference type="RefSeq" id="WP_188663562.1">
    <property type="nucleotide sequence ID" value="NZ_BMHV01000009.1"/>
</dbReference>
<protein>
    <recommendedName>
        <fullName evidence="5">NarX-like N-terminal domain-containing protein</fullName>
    </recommendedName>
</protein>
<gene>
    <name evidence="6" type="ORF">GCM10011332_15490</name>
</gene>
<reference evidence="6" key="2">
    <citation type="submission" date="2020-09" db="EMBL/GenBank/DDBJ databases">
        <authorList>
            <person name="Sun Q."/>
            <person name="Zhou Y."/>
        </authorList>
    </citation>
    <scope>NUCLEOTIDE SEQUENCE</scope>
    <source>
        <strain evidence="6">CGMCC 1.15254</strain>
    </source>
</reference>
<evidence type="ECO:0000256" key="4">
    <source>
        <dbReference type="ARBA" id="ARBA00023136"/>
    </source>
</evidence>
<dbReference type="Pfam" id="PF13675">
    <property type="entry name" value="PilJ"/>
    <property type="match status" value="2"/>
</dbReference>
<comment type="caution">
    <text evidence="6">The sequence shown here is derived from an EMBL/GenBank/DDBJ whole genome shotgun (WGS) entry which is preliminary data.</text>
</comment>
<evidence type="ECO:0000313" key="6">
    <source>
        <dbReference type="EMBL" id="GGF62530.1"/>
    </source>
</evidence>
<comment type="subcellular location">
    <subcellularLocation>
        <location evidence="1">Membrane</location>
        <topology evidence="1">Multi-pass membrane protein</topology>
    </subcellularLocation>
</comment>
<sequence>MRRFILIGSVFSLLSTFAYVPVFAETTERMQAQKIDLAGRQRMLSQRLAKAACFIATFSDVEQHRQILLQTADLLKVSHDAFKNGRSQEGFLPESNKAIREELDQLDSVLEMLDFGARLLGESAALPGLGVDLIAQYNLEALGQFERVVKMMEMEYASSQQMANGQARVLNIAGRQRMLIQKAAKEFCLITYGVDVDQNRASLAKTVHTFDTAIEDLRSGNPRQGISAVPTLEIRNELSQMKVDWQSPRGVLLAVASGFQARTSDFEKIAKSNEALLREANQVVQMLVAYYKDAAAPQE</sequence>
<dbReference type="AlphaFoldDB" id="A0A917BXN6"/>
<evidence type="ECO:0000256" key="1">
    <source>
        <dbReference type="ARBA" id="ARBA00004141"/>
    </source>
</evidence>